<dbReference type="PANTHER" id="PTHR12673">
    <property type="entry name" value="FACIOGENITAL DYSPLASIA PROTEIN"/>
    <property type="match status" value="1"/>
</dbReference>
<dbReference type="SMART" id="SM00325">
    <property type="entry name" value="RhoGEF"/>
    <property type="match status" value="1"/>
</dbReference>
<dbReference type="OrthoDB" id="4066896at2759"/>
<dbReference type="STRING" id="413071.G9N570"/>
<evidence type="ECO:0000259" key="3">
    <source>
        <dbReference type="PROSITE" id="PS50010"/>
    </source>
</evidence>
<keyword evidence="5" id="KW-1185">Reference proteome</keyword>
<dbReference type="EMBL" id="ABDF02000087">
    <property type="protein sequence ID" value="EHK17915.1"/>
    <property type="molecule type" value="Genomic_DNA"/>
</dbReference>
<reference evidence="4 5" key="1">
    <citation type="journal article" date="2011" name="Genome Biol.">
        <title>Comparative genome sequence analysis underscores mycoparasitism as the ancestral life style of Trichoderma.</title>
        <authorList>
            <person name="Kubicek C.P."/>
            <person name="Herrera-Estrella A."/>
            <person name="Seidl-Seiboth V."/>
            <person name="Martinez D.A."/>
            <person name="Druzhinina I.S."/>
            <person name="Thon M."/>
            <person name="Zeilinger S."/>
            <person name="Casas-Flores S."/>
            <person name="Horwitz B.A."/>
            <person name="Mukherjee P.K."/>
            <person name="Mukherjee M."/>
            <person name="Kredics L."/>
            <person name="Alcaraz L.D."/>
            <person name="Aerts A."/>
            <person name="Antal Z."/>
            <person name="Atanasova L."/>
            <person name="Cervantes-Badillo M.G."/>
            <person name="Challacombe J."/>
            <person name="Chertkov O."/>
            <person name="McCluskey K."/>
            <person name="Coulpier F."/>
            <person name="Deshpande N."/>
            <person name="von Doehren H."/>
            <person name="Ebbole D.J."/>
            <person name="Esquivel-Naranjo E.U."/>
            <person name="Fekete E."/>
            <person name="Flipphi M."/>
            <person name="Glaser F."/>
            <person name="Gomez-Rodriguez E.Y."/>
            <person name="Gruber S."/>
            <person name="Han C."/>
            <person name="Henrissat B."/>
            <person name="Hermosa R."/>
            <person name="Hernandez-Onate M."/>
            <person name="Karaffa L."/>
            <person name="Kosti I."/>
            <person name="Le Crom S."/>
            <person name="Lindquist E."/>
            <person name="Lucas S."/>
            <person name="Luebeck M."/>
            <person name="Luebeck P.S."/>
            <person name="Margeot A."/>
            <person name="Metz B."/>
            <person name="Misra M."/>
            <person name="Nevalainen H."/>
            <person name="Omann M."/>
            <person name="Packer N."/>
            <person name="Perrone G."/>
            <person name="Uresti-Rivera E.E."/>
            <person name="Salamov A."/>
            <person name="Schmoll M."/>
            <person name="Seiboth B."/>
            <person name="Shapiro H."/>
            <person name="Sukno S."/>
            <person name="Tamayo-Ramos J.A."/>
            <person name="Tisch D."/>
            <person name="Wiest A."/>
            <person name="Wilkinson H.H."/>
            <person name="Zhang M."/>
            <person name="Coutinho P.M."/>
            <person name="Kenerley C.M."/>
            <person name="Monte E."/>
            <person name="Baker S.E."/>
            <person name="Grigoriev I.V."/>
        </authorList>
    </citation>
    <scope>NUCLEOTIDE SEQUENCE [LARGE SCALE GENOMIC DNA]</scope>
    <source>
        <strain evidence="5">Gv29-8 / FGSC 10586</strain>
    </source>
</reference>
<evidence type="ECO:0000256" key="1">
    <source>
        <dbReference type="SAM" id="Coils"/>
    </source>
</evidence>
<feature type="compositionally biased region" description="Basic and acidic residues" evidence="2">
    <location>
        <begin position="1208"/>
        <end position="1218"/>
    </location>
</feature>
<dbReference type="HOGENOM" id="CLU_004333_0_0_1"/>
<feature type="compositionally biased region" description="Polar residues" evidence="2">
    <location>
        <begin position="1294"/>
        <end position="1303"/>
    </location>
</feature>
<dbReference type="GO" id="GO:0005085">
    <property type="term" value="F:guanyl-nucleotide exchange factor activity"/>
    <property type="evidence" value="ECO:0007669"/>
    <property type="project" value="InterPro"/>
</dbReference>
<dbReference type="InterPro" id="IPR051092">
    <property type="entry name" value="FYVE_RhoGEF_PH"/>
</dbReference>
<feature type="region of interest" description="Disordered" evidence="2">
    <location>
        <begin position="1072"/>
        <end position="1094"/>
    </location>
</feature>
<dbReference type="Pfam" id="PF00621">
    <property type="entry name" value="RhoGEF"/>
    <property type="match status" value="1"/>
</dbReference>
<dbReference type="GO" id="GO:0005737">
    <property type="term" value="C:cytoplasm"/>
    <property type="evidence" value="ECO:0007669"/>
    <property type="project" value="TreeGrafter"/>
</dbReference>
<comment type="caution">
    <text evidence="4">The sequence shown here is derived from an EMBL/GenBank/DDBJ whole genome shotgun (WGS) entry which is preliminary data.</text>
</comment>
<name>G9N570_HYPVG</name>
<dbReference type="SUPFAM" id="SSF48065">
    <property type="entry name" value="DBL homology domain (DH-domain)"/>
    <property type="match status" value="1"/>
</dbReference>
<feature type="coiled-coil region" evidence="1">
    <location>
        <begin position="1473"/>
        <end position="1507"/>
    </location>
</feature>
<feature type="region of interest" description="Disordered" evidence="2">
    <location>
        <begin position="1156"/>
        <end position="1353"/>
    </location>
</feature>
<accession>G9N570</accession>
<feature type="compositionally biased region" description="Low complexity" evidence="2">
    <location>
        <begin position="1195"/>
        <end position="1205"/>
    </location>
</feature>
<keyword evidence="1" id="KW-0175">Coiled coil</keyword>
<evidence type="ECO:0000313" key="5">
    <source>
        <dbReference type="Proteomes" id="UP000007115"/>
    </source>
</evidence>
<dbReference type="PROSITE" id="PS50010">
    <property type="entry name" value="DH_2"/>
    <property type="match status" value="1"/>
</dbReference>
<dbReference type="RefSeq" id="XP_013952116.1">
    <property type="nucleotide sequence ID" value="XM_014096641.1"/>
</dbReference>
<dbReference type="InterPro" id="IPR035899">
    <property type="entry name" value="DBL_dom_sf"/>
</dbReference>
<feature type="compositionally biased region" description="Polar residues" evidence="2">
    <location>
        <begin position="1082"/>
        <end position="1094"/>
    </location>
</feature>
<feature type="compositionally biased region" description="Polar residues" evidence="2">
    <location>
        <begin position="1221"/>
        <end position="1241"/>
    </location>
</feature>
<dbReference type="InParanoid" id="G9N570"/>
<dbReference type="InterPro" id="IPR057454">
    <property type="entry name" value="Bud3_C"/>
</dbReference>
<dbReference type="Proteomes" id="UP000007115">
    <property type="component" value="Unassembled WGS sequence"/>
</dbReference>
<dbReference type="eggNOG" id="ENOG502QVFV">
    <property type="taxonomic scope" value="Eukaryota"/>
</dbReference>
<sequence>MVRVTDELALSPEHIALYHAPDPLLGQLPVLIFHGPSTTANYTLNSSRVQVHVFTPAGFQSFPRITISPSSPFYSVVNHLPREFQGDEVYRGLAFGLFRYFKELPDNVKNHLKAVYPPKGKRPGSAPTLFSEQHAADLVKEMVKSENTVDVVATLDEALQTQHVSNVDIDLILPPGSIVPPPPSELEDMPDDEDDIIDPTLRQYGAYTPLVKLFGEPVFLPTSKLRRAPSKPTPLNRNKTFTKDQKIELRMKMGELVDTEERYVLKVQELVKTVANDFRNKSKTRSLESLSPSEEELEKLFPKSSDGILQVNSAFVEELRKIMDETEEDAVKDMEFPTMNLSSSTKAGSNPVRVKDPLGALAMAKLFLEWFPKFTQCYQDYIKASQHFPTLLNSFLDQQSSFRQRVSQAGEQTIRSLLIEPVQRLPRYSLLIDQIIASLPITHPALQPMLKARDIITNICSMDDPLPDKPHVANRLRNMVEAWPADLEPQGRLILAADFLELSPPYQATVDSDDAGIFLLFSDYIVMLRKSGDNNMTGRDLLREIDKPSAAELLISMTNAAGGPGHYEFIFTGWHHLADVRFTESADGHLVWMTSSAEMKGMHPGEHKVPKAITSRCFLLQESFEGKAAKWSEDVVKARIEARFPETEREDPRWTLRSVRMPENNLGLHAAIFQEGADQLIEGRREPAFIRVVVDHEKGTKGAPVGHYGVEVVINVASKNMKRISLLTVGLNGKQYQDDVALEDLLPTMSRRMLTPRSVMQLLSVQFNVSNRNLTAPMVSYNSKTLRTLCLSNRAEKTRSFLAASPVKLFTSLWSGGGSNNASETTLSEIKHHSQASIQRADSHHSMYGSIRGRDNSRRPLEEVMPENPLVRLEQTFEAFTTALQYRKGSIHGRTLMHRAMADELLVNDLYNRLIENPFEVEVANDVGTEVVFTAFENFLHIAWAEQIGPVTTIKMLDTLQERANKRVPGEFADFVNFLFKELAPQNRRAFTALIKLLADLLDGCSNDSDRGALTLAFSEMLVTDGTAANYINLLDRLVDDCDRIFGEPTYAGFSLADLALIESFQSRANGGPGGGVGGGNKSHQGSVTSNTSSLRRKFGLDMLLRQNSNSKEERNSVWRTLRQRSIDDNNIQKRFTLGRPGSGDRVHVASAFEELTRPPSAHRAEFPLDTIGEPASEPPTPGSPRRHYKRRSSLSDLPSLLETESIQEEREAEERENALQPLQNTKETSERVNGSPNVIPTPNILLSPDSSLLKSPRQKENIASADIYGSAMRGNSPTRQDPPPYRRPKPTHTKTLSTSNIPTLLPPKPIRPGSSSGESPSRQPNISPIRSGAQKLRLQSPQKLRERLQTEKTAVGEADAMLQSELFKIGEEMARVNGDSLSDSQAANLQLLASSVASLEDRMPGVMQELRDRQDELQRDVEITLKTTESKMRSIDQLHKEAVAENELLYERFNTELAKIVKALKGKGKEDKEELIVKLKTQGEELAKMKKENARLKREMISLRAALKGTE</sequence>
<evidence type="ECO:0000313" key="4">
    <source>
        <dbReference type="EMBL" id="EHK17915.1"/>
    </source>
</evidence>
<dbReference type="VEuPathDB" id="FungiDB:TRIVIDRAFT_44508"/>
<organism evidence="4 5">
    <name type="scientific">Hypocrea virens (strain Gv29-8 / FGSC 10586)</name>
    <name type="common">Gliocladium virens</name>
    <name type="synonym">Trichoderma virens</name>
    <dbReference type="NCBI Taxonomy" id="413071"/>
    <lineage>
        <taxon>Eukaryota</taxon>
        <taxon>Fungi</taxon>
        <taxon>Dikarya</taxon>
        <taxon>Ascomycota</taxon>
        <taxon>Pezizomycotina</taxon>
        <taxon>Sordariomycetes</taxon>
        <taxon>Hypocreomycetidae</taxon>
        <taxon>Hypocreales</taxon>
        <taxon>Hypocreaceae</taxon>
        <taxon>Trichoderma</taxon>
    </lineage>
</organism>
<proteinExistence type="predicted"/>
<feature type="compositionally biased region" description="Low complexity" evidence="2">
    <location>
        <begin position="1246"/>
        <end position="1256"/>
    </location>
</feature>
<gene>
    <name evidence="4" type="ORF">TRIVIDRAFT_44508</name>
</gene>
<protein>
    <recommendedName>
        <fullName evidence="3">DH domain-containing protein</fullName>
    </recommendedName>
</protein>
<feature type="compositionally biased region" description="Gly residues" evidence="2">
    <location>
        <begin position="1072"/>
        <end position="1081"/>
    </location>
</feature>
<evidence type="ECO:0000256" key="2">
    <source>
        <dbReference type="SAM" id="MobiDB-lite"/>
    </source>
</evidence>
<feature type="domain" description="DH" evidence="3">
    <location>
        <begin position="248"/>
        <end position="466"/>
    </location>
</feature>
<feature type="compositionally biased region" description="Low complexity" evidence="2">
    <location>
        <begin position="1312"/>
        <end position="1323"/>
    </location>
</feature>
<dbReference type="GeneID" id="25794316"/>
<dbReference type="OMA" id="GDEICRG"/>
<dbReference type="Gene3D" id="1.20.900.10">
    <property type="entry name" value="Dbl homology (DH) domain"/>
    <property type="match status" value="1"/>
</dbReference>
<dbReference type="PANTHER" id="PTHR12673:SF261">
    <property type="entry name" value="BUD3"/>
    <property type="match status" value="1"/>
</dbReference>
<dbReference type="InterPro" id="IPR000219">
    <property type="entry name" value="DH_dom"/>
</dbReference>
<dbReference type="Pfam" id="PF25351">
    <property type="entry name" value="PH_BUD3_C"/>
    <property type="match status" value="1"/>
</dbReference>